<evidence type="ECO:0000313" key="3">
    <source>
        <dbReference type="EMBL" id="MCA9729584.1"/>
    </source>
</evidence>
<dbReference type="Pfam" id="PF22085">
    <property type="entry name" value="NorB_cytochrome_c-like"/>
    <property type="match status" value="1"/>
</dbReference>
<organism evidence="3 4">
    <name type="scientific">Eiseniibacteriota bacterium</name>
    <dbReference type="NCBI Taxonomy" id="2212470"/>
    <lineage>
        <taxon>Bacteria</taxon>
        <taxon>Candidatus Eiseniibacteriota</taxon>
    </lineage>
</organism>
<accession>A0A956RSC2</accession>
<keyword evidence="1" id="KW-0472">Membrane</keyword>
<dbReference type="Proteomes" id="UP000697710">
    <property type="component" value="Unassembled WGS sequence"/>
</dbReference>
<evidence type="ECO:0000313" key="4">
    <source>
        <dbReference type="Proteomes" id="UP000697710"/>
    </source>
</evidence>
<gene>
    <name evidence="3" type="ORF">KC729_17990</name>
</gene>
<evidence type="ECO:0000259" key="2">
    <source>
        <dbReference type="Pfam" id="PF22085"/>
    </source>
</evidence>
<feature type="non-terminal residue" evidence="3">
    <location>
        <position position="185"/>
    </location>
</feature>
<dbReference type="InterPro" id="IPR054309">
    <property type="entry name" value="NorB_cytochrome_c-like"/>
</dbReference>
<dbReference type="AlphaFoldDB" id="A0A956RSC2"/>
<protein>
    <submittedName>
        <fullName evidence="3">Nitric-oxide reductase large subunit</fullName>
    </submittedName>
</protein>
<sequence>MGGHRRLWWVLGGTLAAAFTILGFFGREVYRQAPPIPERVVSVSGRVLMTKAQILDGQQVWQSTGGQQQGSIWGHGAYQAPDWSADWLHREATALLDIWSLAESGLRYDQRPLEAQAALRARLQAELRANRYDPDSGTITVSAERAQAMAQTAAHYRALFGGDPSLSELREDYAMQDAAVADPAR</sequence>
<keyword evidence="1" id="KW-1133">Transmembrane helix</keyword>
<proteinExistence type="predicted"/>
<name>A0A956RSC2_UNCEI</name>
<dbReference type="EMBL" id="JAGQHR010000757">
    <property type="protein sequence ID" value="MCA9729584.1"/>
    <property type="molecule type" value="Genomic_DNA"/>
</dbReference>
<feature type="transmembrane region" description="Helical" evidence="1">
    <location>
        <begin position="7"/>
        <end position="26"/>
    </location>
</feature>
<evidence type="ECO:0000256" key="1">
    <source>
        <dbReference type="SAM" id="Phobius"/>
    </source>
</evidence>
<comment type="caution">
    <text evidence="3">The sequence shown here is derived from an EMBL/GenBank/DDBJ whole genome shotgun (WGS) entry which is preliminary data.</text>
</comment>
<reference evidence="3" key="2">
    <citation type="journal article" date="2021" name="Microbiome">
        <title>Successional dynamics and alternative stable states in a saline activated sludge microbial community over 9 years.</title>
        <authorList>
            <person name="Wang Y."/>
            <person name="Ye J."/>
            <person name="Ju F."/>
            <person name="Liu L."/>
            <person name="Boyd J.A."/>
            <person name="Deng Y."/>
            <person name="Parks D.H."/>
            <person name="Jiang X."/>
            <person name="Yin X."/>
            <person name="Woodcroft B.J."/>
            <person name="Tyson G.W."/>
            <person name="Hugenholtz P."/>
            <person name="Polz M.F."/>
            <person name="Zhang T."/>
        </authorList>
    </citation>
    <scope>NUCLEOTIDE SEQUENCE</scope>
    <source>
        <strain evidence="3">HKST-UBA01</strain>
    </source>
</reference>
<keyword evidence="1" id="KW-0812">Transmembrane</keyword>
<reference evidence="3" key="1">
    <citation type="submission" date="2020-04" db="EMBL/GenBank/DDBJ databases">
        <authorList>
            <person name="Zhang T."/>
        </authorList>
    </citation>
    <scope>NUCLEOTIDE SEQUENCE</scope>
    <source>
        <strain evidence="3">HKST-UBA01</strain>
    </source>
</reference>
<feature type="domain" description="Nitric oxide reductase subunit B cytochrome c-like" evidence="2">
    <location>
        <begin position="37"/>
        <end position="184"/>
    </location>
</feature>